<organism evidence="1 2">
    <name type="scientific">Lecanicillium saksenae</name>
    <dbReference type="NCBI Taxonomy" id="468837"/>
    <lineage>
        <taxon>Eukaryota</taxon>
        <taxon>Fungi</taxon>
        <taxon>Dikarya</taxon>
        <taxon>Ascomycota</taxon>
        <taxon>Pezizomycotina</taxon>
        <taxon>Sordariomycetes</taxon>
        <taxon>Hypocreomycetidae</taxon>
        <taxon>Hypocreales</taxon>
        <taxon>Cordycipitaceae</taxon>
        <taxon>Lecanicillium</taxon>
    </lineage>
</organism>
<gene>
    <name evidence="1" type="ORF">NLG97_g7282</name>
</gene>
<dbReference type="Proteomes" id="UP001148737">
    <property type="component" value="Unassembled WGS sequence"/>
</dbReference>
<protein>
    <submittedName>
        <fullName evidence="1">Uncharacterized protein</fullName>
    </submittedName>
</protein>
<evidence type="ECO:0000313" key="2">
    <source>
        <dbReference type="Proteomes" id="UP001148737"/>
    </source>
</evidence>
<accession>A0ACC1QNX5</accession>
<reference evidence="1" key="1">
    <citation type="submission" date="2022-07" db="EMBL/GenBank/DDBJ databases">
        <title>Genome Sequence of Lecanicillium saksenae.</title>
        <authorList>
            <person name="Buettner E."/>
        </authorList>
    </citation>
    <scope>NUCLEOTIDE SEQUENCE</scope>
    <source>
        <strain evidence="1">VT-O1</strain>
    </source>
</reference>
<proteinExistence type="predicted"/>
<name>A0ACC1QNX5_9HYPO</name>
<sequence length="417" mass="47945">MGTRYLDGLRGVFSFIVFVRHFLVPWEPTIDTGFSGKGNLTPDMSVLKLPFVRILYSGPTVPVFFVVSGFLLAHKPLRLAHNGEMENFLNSISSSIFRRALRLFLPPAISTFLVALAVRFGAYNAPYGAMPGQVPQHPERFDSFTFQMTDWIRFVVYELTQLWNWEIYDFKYDTHLYTVPIQFRSSIIIFVLLTGLARVTARLRMVILVFIWLFLQQQRRWDVGLFVAGVIIRAACPLPECSELQITSVTETPKGRVKNNWRRIFWRFLFVLGLYLGSFPRGDGAAELTPGYAWLSTLTKKFTIWHSYGATAILCALSHDRDLQEIFMNSWFYYLGKISFSLYLVHGPMLHIYGYSFTAKLLSLVDQTSPFQYQGIIFISLIFTTIPVLWAADLFWRVVDRSCGTAVARLERACFQS</sequence>
<evidence type="ECO:0000313" key="1">
    <source>
        <dbReference type="EMBL" id="KAJ3483547.1"/>
    </source>
</evidence>
<comment type="caution">
    <text evidence="1">The sequence shown here is derived from an EMBL/GenBank/DDBJ whole genome shotgun (WGS) entry which is preliminary data.</text>
</comment>
<dbReference type="EMBL" id="JANAKD010001090">
    <property type="protein sequence ID" value="KAJ3483547.1"/>
    <property type="molecule type" value="Genomic_DNA"/>
</dbReference>
<keyword evidence="2" id="KW-1185">Reference proteome</keyword>